<evidence type="ECO:0000313" key="1">
    <source>
        <dbReference type="EMBL" id="KAK3706402.1"/>
    </source>
</evidence>
<organism evidence="1 2">
    <name type="scientific">Vermiconidia calcicola</name>
    <dbReference type="NCBI Taxonomy" id="1690605"/>
    <lineage>
        <taxon>Eukaryota</taxon>
        <taxon>Fungi</taxon>
        <taxon>Dikarya</taxon>
        <taxon>Ascomycota</taxon>
        <taxon>Pezizomycotina</taxon>
        <taxon>Dothideomycetes</taxon>
        <taxon>Dothideomycetidae</taxon>
        <taxon>Mycosphaerellales</taxon>
        <taxon>Extremaceae</taxon>
        <taxon>Vermiconidia</taxon>
    </lineage>
</organism>
<gene>
    <name evidence="1" type="ORF">LTR37_012780</name>
</gene>
<protein>
    <submittedName>
        <fullName evidence="1">Uncharacterized protein</fullName>
    </submittedName>
</protein>
<keyword evidence="2" id="KW-1185">Reference proteome</keyword>
<proteinExistence type="predicted"/>
<dbReference type="EMBL" id="JAUTXU010000120">
    <property type="protein sequence ID" value="KAK3706402.1"/>
    <property type="molecule type" value="Genomic_DNA"/>
</dbReference>
<reference evidence="1" key="1">
    <citation type="submission" date="2023-07" db="EMBL/GenBank/DDBJ databases">
        <title>Black Yeasts Isolated from many extreme environments.</title>
        <authorList>
            <person name="Coleine C."/>
            <person name="Stajich J.E."/>
            <person name="Selbmann L."/>
        </authorList>
    </citation>
    <scope>NUCLEOTIDE SEQUENCE</scope>
    <source>
        <strain evidence="1">CCFEE 5714</strain>
    </source>
</reference>
<sequence length="662" mass="72472">MASTGPLADILAKASSHLSDARPMMAMYIHLILSSLFPIYTGAHASLSRPASAAKPDKKGKEAGDDEDEDEDEDEEKIRKMEGLSNTDAIVLPVTAAITLASLYFLIMRYGASLINAVLGWYFSAIGVYSVTKLVSDALNVLVGFVFPNYYASGGSLWKVTSSEQRSVRQDNRAQTKDVPLPPILNALPLPQVLKAKLWSLRRLSKQKYTVKAYVQTIVDLKVNLTIINLISAIFGFSAIAYVNFVSKPWFLTNLQGFAVSYSAMQIMSPTTFGTGSLILGALFCYDIWAVFFTPLMVTVAKNLDQPIKLVFPRPDEPSATPGEPPVKSFSMLGLGDIVLPGIMIGLALRFDLYLFYLRKQTRTKNPVAESSSQQTTEEMTQKAPYVSVTGHWGDRFWISRLPASSLPPVLRSTFPKPYFTASMIGYVVGMLTTLGVMSVFQHAQPALLYLVPGVLTSIWGTALVRREVKEMWGFSEAVTGEQLKEDDGKDDEGVGANIGEKSPKGLFERLWAEMWAADGETNKEERKTGKDQKKKKSTTGNSPSKADGKKATAKEDNSANDDLVVSFSVSLYNAEAPVTREHDKARSKAEKESDGASSPSSSESSEDAVVVSPRDLDRTQESDDETLDGTNDLTDGTVNDTKKEDESAPRYRTRSSRSGVV</sequence>
<comment type="caution">
    <text evidence="1">The sequence shown here is derived from an EMBL/GenBank/DDBJ whole genome shotgun (WGS) entry which is preliminary data.</text>
</comment>
<dbReference type="Proteomes" id="UP001281147">
    <property type="component" value="Unassembled WGS sequence"/>
</dbReference>
<accession>A0ACC3MYC4</accession>
<evidence type="ECO:0000313" key="2">
    <source>
        <dbReference type="Proteomes" id="UP001281147"/>
    </source>
</evidence>
<name>A0ACC3MYC4_9PEZI</name>